<dbReference type="Gene3D" id="3.40.30.10">
    <property type="entry name" value="Glutaredoxin"/>
    <property type="match status" value="1"/>
</dbReference>
<comment type="caution">
    <text evidence="13">The sequence shown here is derived from an EMBL/GenBank/DDBJ whole genome shotgun (WGS) entry which is preliminary data.</text>
</comment>
<dbReference type="AlphaFoldDB" id="A0AAN7RAL0"/>
<evidence type="ECO:0000256" key="12">
    <source>
        <dbReference type="SAM" id="MobiDB-lite"/>
    </source>
</evidence>
<evidence type="ECO:0000256" key="2">
    <source>
        <dbReference type="ARBA" id="ARBA00004123"/>
    </source>
</evidence>
<evidence type="ECO:0000256" key="4">
    <source>
        <dbReference type="ARBA" id="ARBA00014973"/>
    </source>
</evidence>
<name>A0AAN7RAL0_TRANT</name>
<evidence type="ECO:0000256" key="7">
    <source>
        <dbReference type="ARBA" id="ARBA00022833"/>
    </source>
</evidence>
<dbReference type="InterPro" id="IPR007808">
    <property type="entry name" value="Elf1"/>
</dbReference>
<reference evidence="13 14" key="1">
    <citation type="journal article" date="2023" name="Hortic Res">
        <title>Pangenome of water caltrop reveals structural variations and asymmetric subgenome divergence after allopolyploidization.</title>
        <authorList>
            <person name="Zhang X."/>
            <person name="Chen Y."/>
            <person name="Wang L."/>
            <person name="Yuan Y."/>
            <person name="Fang M."/>
            <person name="Shi L."/>
            <person name="Lu R."/>
            <person name="Comes H.P."/>
            <person name="Ma Y."/>
            <person name="Chen Y."/>
            <person name="Huang G."/>
            <person name="Zhou Y."/>
            <person name="Zheng Z."/>
            <person name="Qiu Y."/>
        </authorList>
    </citation>
    <scope>NUCLEOTIDE SEQUENCE [LARGE SCALE GENOMIC DNA]</scope>
    <source>
        <strain evidence="13">F231</strain>
    </source>
</reference>
<comment type="subcellular location">
    <subcellularLocation>
        <location evidence="2 11">Nucleus</location>
    </subcellularLocation>
</comment>
<proteinExistence type="inferred from homology"/>
<keyword evidence="7 11" id="KW-0862">Zinc</keyword>
<comment type="similarity">
    <text evidence="3 11">Belongs to the ELOF1 family.</text>
</comment>
<gene>
    <name evidence="13" type="ORF">SAY86_030405</name>
</gene>
<dbReference type="GO" id="GO:0006368">
    <property type="term" value="P:transcription elongation by RNA polymerase II"/>
    <property type="evidence" value="ECO:0007669"/>
    <property type="project" value="TreeGrafter"/>
</dbReference>
<keyword evidence="14" id="KW-1185">Reference proteome</keyword>
<evidence type="ECO:0000256" key="6">
    <source>
        <dbReference type="ARBA" id="ARBA00022771"/>
    </source>
</evidence>
<feature type="compositionally biased region" description="Basic and acidic residues" evidence="12">
    <location>
        <begin position="95"/>
        <end position="109"/>
    </location>
</feature>
<dbReference type="GO" id="GO:0000993">
    <property type="term" value="F:RNA polymerase II complex binding"/>
    <property type="evidence" value="ECO:0007669"/>
    <property type="project" value="TreeGrafter"/>
</dbReference>
<dbReference type="Pfam" id="PF05129">
    <property type="entry name" value="Zn_ribbon_Elf1"/>
    <property type="match status" value="1"/>
</dbReference>
<sequence length="217" mass="23690">MGKRKSKAKPPPKKRMDKLDTVFSCPFCNHGSSVECRIDMKTLIGEAICGICQERFSTTITALTEAIDIPESPQRGKYIWPPTENHTTRWSPDTEEGRGTEDGDGESRDSVRMPILLHVPCRGEAASEARDESYGLPAILLHVPCREEDEAATVAGLPAMAAFPSSSSSDVSNDMQLPLVFVGGKLFGGLDRLMASHISDELVPILSDVNDNPIDYK</sequence>
<evidence type="ECO:0000256" key="11">
    <source>
        <dbReference type="RuleBase" id="RU364033"/>
    </source>
</evidence>
<comment type="function">
    <text evidence="1 11">Transcription elongation factor implicated in the maintenance of proper chromatin structure in actively transcribed regions.</text>
</comment>
<protein>
    <recommendedName>
        <fullName evidence="4 11">Transcription elongation factor 1 homolog</fullName>
    </recommendedName>
</protein>
<keyword evidence="8 11" id="KW-0805">Transcription regulation</keyword>
<evidence type="ECO:0000256" key="10">
    <source>
        <dbReference type="ARBA" id="ARBA00023242"/>
    </source>
</evidence>
<dbReference type="FunFam" id="2.20.25.190:FF:000001">
    <property type="entry name" value="Transcription elongation factor 1 homolog"/>
    <property type="match status" value="1"/>
</dbReference>
<dbReference type="SUPFAM" id="SSF52833">
    <property type="entry name" value="Thioredoxin-like"/>
    <property type="match status" value="1"/>
</dbReference>
<keyword evidence="5 11" id="KW-0479">Metal-binding</keyword>
<dbReference type="PANTHER" id="PTHR20934">
    <property type="entry name" value="TRANSCRIPTION ELONGATION FACTOR 1 HOMOLOG"/>
    <property type="match status" value="1"/>
</dbReference>
<evidence type="ECO:0000256" key="8">
    <source>
        <dbReference type="ARBA" id="ARBA00023015"/>
    </source>
</evidence>
<evidence type="ECO:0000256" key="3">
    <source>
        <dbReference type="ARBA" id="ARBA00009730"/>
    </source>
</evidence>
<keyword evidence="10 11" id="KW-0539">Nucleus</keyword>
<keyword evidence="9 11" id="KW-0804">Transcription</keyword>
<evidence type="ECO:0000256" key="5">
    <source>
        <dbReference type="ARBA" id="ARBA00022723"/>
    </source>
</evidence>
<dbReference type="InterPro" id="IPR036249">
    <property type="entry name" value="Thioredoxin-like_sf"/>
</dbReference>
<feature type="region of interest" description="Disordered" evidence="12">
    <location>
        <begin position="74"/>
        <end position="109"/>
    </location>
</feature>
<evidence type="ECO:0000256" key="1">
    <source>
        <dbReference type="ARBA" id="ARBA00003357"/>
    </source>
</evidence>
<dbReference type="PANTHER" id="PTHR20934:SF0">
    <property type="entry name" value="TRANSCRIPTION ELONGATION FACTOR 1 HOMOLOG"/>
    <property type="match status" value="1"/>
</dbReference>
<keyword evidence="6 11" id="KW-0863">Zinc-finger</keyword>
<evidence type="ECO:0000313" key="13">
    <source>
        <dbReference type="EMBL" id="KAK4798079.1"/>
    </source>
</evidence>
<dbReference type="InterPro" id="IPR038567">
    <property type="entry name" value="T_Elf1_sf"/>
</dbReference>
<dbReference type="GO" id="GO:0008270">
    <property type="term" value="F:zinc ion binding"/>
    <property type="evidence" value="ECO:0007669"/>
    <property type="project" value="UniProtKB-KW"/>
</dbReference>
<dbReference type="EMBL" id="JAXQNO010000005">
    <property type="protein sequence ID" value="KAK4798079.1"/>
    <property type="molecule type" value="Genomic_DNA"/>
</dbReference>
<organism evidence="13 14">
    <name type="scientific">Trapa natans</name>
    <name type="common">Water chestnut</name>
    <dbReference type="NCBI Taxonomy" id="22666"/>
    <lineage>
        <taxon>Eukaryota</taxon>
        <taxon>Viridiplantae</taxon>
        <taxon>Streptophyta</taxon>
        <taxon>Embryophyta</taxon>
        <taxon>Tracheophyta</taxon>
        <taxon>Spermatophyta</taxon>
        <taxon>Magnoliopsida</taxon>
        <taxon>eudicotyledons</taxon>
        <taxon>Gunneridae</taxon>
        <taxon>Pentapetalae</taxon>
        <taxon>rosids</taxon>
        <taxon>malvids</taxon>
        <taxon>Myrtales</taxon>
        <taxon>Lythraceae</taxon>
        <taxon>Trapa</taxon>
    </lineage>
</organism>
<evidence type="ECO:0000256" key="9">
    <source>
        <dbReference type="ARBA" id="ARBA00023163"/>
    </source>
</evidence>
<evidence type="ECO:0000313" key="14">
    <source>
        <dbReference type="Proteomes" id="UP001346149"/>
    </source>
</evidence>
<dbReference type="Proteomes" id="UP001346149">
    <property type="component" value="Unassembled WGS sequence"/>
</dbReference>
<dbReference type="GO" id="GO:0008023">
    <property type="term" value="C:transcription elongation factor complex"/>
    <property type="evidence" value="ECO:0007669"/>
    <property type="project" value="TreeGrafter"/>
</dbReference>
<dbReference type="Gene3D" id="2.20.25.190">
    <property type="match status" value="1"/>
</dbReference>
<accession>A0AAN7RAL0</accession>
<dbReference type="SUPFAM" id="SSF57783">
    <property type="entry name" value="Zinc beta-ribbon"/>
    <property type="match status" value="1"/>
</dbReference>